<dbReference type="SMART" id="SM00175">
    <property type="entry name" value="RAB"/>
    <property type="match status" value="1"/>
</dbReference>
<comment type="similarity">
    <text evidence="1">Belongs to the small GTPase superfamily. Rab family.</text>
</comment>
<dbReference type="GO" id="GO:0005525">
    <property type="term" value="F:GTP binding"/>
    <property type="evidence" value="ECO:0007669"/>
    <property type="project" value="InterPro"/>
</dbReference>
<keyword evidence="2" id="KW-0547">Nucleotide-binding</keyword>
<organism evidence="3 4">
    <name type="scientific">Larinioides sclopetarius</name>
    <dbReference type="NCBI Taxonomy" id="280406"/>
    <lineage>
        <taxon>Eukaryota</taxon>
        <taxon>Metazoa</taxon>
        <taxon>Ecdysozoa</taxon>
        <taxon>Arthropoda</taxon>
        <taxon>Chelicerata</taxon>
        <taxon>Arachnida</taxon>
        <taxon>Araneae</taxon>
        <taxon>Araneomorphae</taxon>
        <taxon>Entelegynae</taxon>
        <taxon>Araneoidea</taxon>
        <taxon>Araneidae</taxon>
        <taxon>Larinioides</taxon>
    </lineage>
</organism>
<reference evidence="3 4" key="1">
    <citation type="submission" date="2024-04" db="EMBL/GenBank/DDBJ databases">
        <authorList>
            <person name="Rising A."/>
            <person name="Reimegard J."/>
            <person name="Sonavane S."/>
            <person name="Akerstrom W."/>
            <person name="Nylinder S."/>
            <person name="Hedman E."/>
            <person name="Kallberg Y."/>
        </authorList>
    </citation>
    <scope>NUCLEOTIDE SEQUENCE [LARGE SCALE GENOMIC DNA]</scope>
</reference>
<dbReference type="PRINTS" id="PR00449">
    <property type="entry name" value="RASTRNSFRMNG"/>
</dbReference>
<protein>
    <submittedName>
        <fullName evidence="3">Uncharacterized protein</fullName>
    </submittedName>
</protein>
<evidence type="ECO:0000313" key="4">
    <source>
        <dbReference type="Proteomes" id="UP001497382"/>
    </source>
</evidence>
<dbReference type="InterPro" id="IPR001806">
    <property type="entry name" value="Small_GTPase"/>
</dbReference>
<gene>
    <name evidence="3" type="ORF">LARSCL_LOCUS18073</name>
</gene>
<dbReference type="Proteomes" id="UP001497382">
    <property type="component" value="Unassembled WGS sequence"/>
</dbReference>
<dbReference type="SUPFAM" id="SSF52540">
    <property type="entry name" value="P-loop containing nucleoside triphosphate hydrolases"/>
    <property type="match status" value="1"/>
</dbReference>
<sequence length="212" mass="24781">MASSLFERYRPNIRELRNDLRTKKFPSQLFASFGIVGPAGTGRKTLGYRFGQMYGGVLEAVPPQYSYVSLFDRRVGRHYAVRNMQIFIRGYVIDQPAELPQRNPPYYVNEWERFCCLLFVFDMSNMQSLINTSEYLTTFRNVYEHLPECYLVGNKVDLRDPTGANIHEVDQRRAIFEASQLGTNFYECSAKFNINVQPLLDDILERAFRERN</sequence>
<dbReference type="Pfam" id="PF00071">
    <property type="entry name" value="Ras"/>
    <property type="match status" value="1"/>
</dbReference>
<evidence type="ECO:0000313" key="3">
    <source>
        <dbReference type="EMBL" id="CAL1293215.1"/>
    </source>
</evidence>
<accession>A0AAV2BAF8</accession>
<dbReference type="GO" id="GO:0003924">
    <property type="term" value="F:GTPase activity"/>
    <property type="evidence" value="ECO:0007669"/>
    <property type="project" value="InterPro"/>
</dbReference>
<name>A0AAV2BAF8_9ARAC</name>
<dbReference type="Gene3D" id="3.40.50.300">
    <property type="entry name" value="P-loop containing nucleotide triphosphate hydrolases"/>
    <property type="match status" value="1"/>
</dbReference>
<comment type="caution">
    <text evidence="3">The sequence shown here is derived from an EMBL/GenBank/DDBJ whole genome shotgun (WGS) entry which is preliminary data.</text>
</comment>
<evidence type="ECO:0000256" key="1">
    <source>
        <dbReference type="ARBA" id="ARBA00006270"/>
    </source>
</evidence>
<evidence type="ECO:0000256" key="2">
    <source>
        <dbReference type="ARBA" id="ARBA00022741"/>
    </source>
</evidence>
<proteinExistence type="inferred from homology"/>
<dbReference type="InterPro" id="IPR027417">
    <property type="entry name" value="P-loop_NTPase"/>
</dbReference>
<dbReference type="EMBL" id="CAXIEN010000321">
    <property type="protein sequence ID" value="CAL1293215.1"/>
    <property type="molecule type" value="Genomic_DNA"/>
</dbReference>
<dbReference type="AlphaFoldDB" id="A0AAV2BAF8"/>
<keyword evidence="4" id="KW-1185">Reference proteome</keyword>
<dbReference type="PANTHER" id="PTHR47978">
    <property type="match status" value="1"/>
</dbReference>